<dbReference type="InterPro" id="IPR001387">
    <property type="entry name" value="Cro/C1-type_HTH"/>
</dbReference>
<accession>D5WMC1</accession>
<evidence type="ECO:0000256" key="1">
    <source>
        <dbReference type="SAM" id="MobiDB-lite"/>
    </source>
</evidence>
<dbReference type="STRING" id="640511.BC1002_6526"/>
<gene>
    <name evidence="2" type="ordered locus">BC1002_6526</name>
</gene>
<organism evidence="2 3">
    <name type="scientific">Paraburkholderia atlantica</name>
    <dbReference type="NCBI Taxonomy" id="2654982"/>
    <lineage>
        <taxon>Bacteria</taxon>
        <taxon>Pseudomonadati</taxon>
        <taxon>Pseudomonadota</taxon>
        <taxon>Betaproteobacteria</taxon>
        <taxon>Burkholderiales</taxon>
        <taxon>Burkholderiaceae</taxon>
        <taxon>Paraburkholderia</taxon>
    </lineage>
</organism>
<dbReference type="CDD" id="cd00093">
    <property type="entry name" value="HTH_XRE"/>
    <property type="match status" value="1"/>
</dbReference>
<dbReference type="InterPro" id="IPR031856">
    <property type="entry name" value="YdaS_toxin-like"/>
</dbReference>
<dbReference type="KEGG" id="bge:BC1002_6526"/>
<dbReference type="SUPFAM" id="SSF47413">
    <property type="entry name" value="lambda repressor-like DNA-binding domains"/>
    <property type="match status" value="1"/>
</dbReference>
<protein>
    <recommendedName>
        <fullName evidence="4">Helix-turn-helix domain-containing protein</fullName>
    </recommendedName>
</protein>
<dbReference type="Pfam" id="PF15943">
    <property type="entry name" value="YdaS_toxin"/>
    <property type="match status" value="1"/>
</dbReference>
<reference evidence="3" key="1">
    <citation type="submission" date="2010-04" db="EMBL/GenBank/DDBJ databases">
        <title>Complete sequence of chromosome 3 of Burkholderia sp. CCGE1002.</title>
        <authorList>
            <consortium name="US DOE Joint Genome Institute"/>
            <person name="Lucas S."/>
            <person name="Copeland A."/>
            <person name="Lapidus A."/>
            <person name="Cheng J.-F."/>
            <person name="Bruce D."/>
            <person name="Goodwin L."/>
            <person name="Pitluck S."/>
            <person name="Chertkov O."/>
            <person name="Detter J.C."/>
            <person name="Han C."/>
            <person name="Tapia R."/>
            <person name="Land M."/>
            <person name="Hauser L."/>
            <person name="Kyrpides N."/>
            <person name="Ovchinnikova G."/>
            <person name="Martinez-Romero E."/>
            <person name="Hernandez M.A.R."/>
            <person name="Tiedje J.M."/>
            <person name="Woyke T."/>
        </authorList>
    </citation>
    <scope>NUCLEOTIDE SEQUENCE [LARGE SCALE GENOMIC DNA]</scope>
    <source>
        <strain evidence="3">CCGE1002</strain>
    </source>
</reference>
<evidence type="ECO:0000313" key="3">
    <source>
        <dbReference type="Proteomes" id="UP000002190"/>
    </source>
</evidence>
<dbReference type="GeneID" id="301097598"/>
<sequence length="97" mass="10423">MDLKTYFGSSERGTAKKLASSIGVSQSFLSQMASGLSPISQERCFLIEQATAGAVARWDLKPHNWHKLWPELVGAPGSPPVPNHTTSPSTATEQEAL</sequence>
<feature type="region of interest" description="Disordered" evidence="1">
    <location>
        <begin position="71"/>
        <end position="97"/>
    </location>
</feature>
<name>D5WMC1_PARAM</name>
<evidence type="ECO:0000313" key="2">
    <source>
        <dbReference type="EMBL" id="ADG20367.1"/>
    </source>
</evidence>
<dbReference type="AlphaFoldDB" id="D5WMC1"/>
<dbReference type="EMBL" id="CP002015">
    <property type="protein sequence ID" value="ADG20367.1"/>
    <property type="molecule type" value="Genomic_DNA"/>
</dbReference>
<evidence type="ECO:0008006" key="4">
    <source>
        <dbReference type="Google" id="ProtNLM"/>
    </source>
</evidence>
<dbReference type="GO" id="GO:0003677">
    <property type="term" value="F:DNA binding"/>
    <property type="evidence" value="ECO:0007669"/>
    <property type="project" value="InterPro"/>
</dbReference>
<dbReference type="HOGENOM" id="CLU_173998_3_0_4"/>
<feature type="compositionally biased region" description="Polar residues" evidence="1">
    <location>
        <begin position="83"/>
        <end position="97"/>
    </location>
</feature>
<dbReference type="Proteomes" id="UP000002190">
    <property type="component" value="Chromosome 3"/>
</dbReference>
<dbReference type="InterPro" id="IPR010982">
    <property type="entry name" value="Lambda_DNA-bd_dom_sf"/>
</dbReference>
<dbReference type="RefSeq" id="WP_013094154.1">
    <property type="nucleotide sequence ID" value="NC_014119.1"/>
</dbReference>
<dbReference type="eggNOG" id="COG4197">
    <property type="taxonomic scope" value="Bacteria"/>
</dbReference>
<dbReference type="Gene3D" id="1.10.260.40">
    <property type="entry name" value="lambda repressor-like DNA-binding domains"/>
    <property type="match status" value="1"/>
</dbReference>
<proteinExistence type="predicted"/>
<reference evidence="2 3" key="2">
    <citation type="journal article" date="2012" name="J. Bacteriol.">
        <title>Genome Sequences of Burkholderia sp. Strains CCGE1002 and H160, Isolated from Legume Nodules in Mexico and Brazil.</title>
        <authorList>
            <person name="Ormeno-Orrillo E."/>
            <person name="Rogel M.A."/>
            <person name="Chueire L.M."/>
            <person name="Tiedje J.M."/>
            <person name="Martinez-Romero E."/>
            <person name="Hungria M."/>
        </authorList>
    </citation>
    <scope>NUCLEOTIDE SEQUENCE [LARGE SCALE GENOMIC DNA]</scope>
    <source>
        <strain evidence="2 3">CCGE1002</strain>
    </source>
</reference>